<organism evidence="1 2">
    <name type="scientific">Ceratitis capitata</name>
    <name type="common">Mediterranean fruit fly</name>
    <name type="synonym">Tephritis capitata</name>
    <dbReference type="NCBI Taxonomy" id="7213"/>
    <lineage>
        <taxon>Eukaryota</taxon>
        <taxon>Metazoa</taxon>
        <taxon>Ecdysozoa</taxon>
        <taxon>Arthropoda</taxon>
        <taxon>Hexapoda</taxon>
        <taxon>Insecta</taxon>
        <taxon>Pterygota</taxon>
        <taxon>Neoptera</taxon>
        <taxon>Endopterygota</taxon>
        <taxon>Diptera</taxon>
        <taxon>Brachycera</taxon>
        <taxon>Muscomorpha</taxon>
        <taxon>Tephritoidea</taxon>
        <taxon>Tephritidae</taxon>
        <taxon>Ceratitis</taxon>
        <taxon>Ceratitis</taxon>
    </lineage>
</organism>
<name>A0A811VFD3_CERCA</name>
<dbReference type="AlphaFoldDB" id="A0A811VFD3"/>
<accession>A0A811VFD3</accession>
<dbReference type="Proteomes" id="UP000606786">
    <property type="component" value="Unassembled WGS sequence"/>
</dbReference>
<reference evidence="1" key="1">
    <citation type="submission" date="2020-11" db="EMBL/GenBank/DDBJ databases">
        <authorList>
            <person name="Whitehead M."/>
        </authorList>
    </citation>
    <scope>NUCLEOTIDE SEQUENCE</scope>
    <source>
        <strain evidence="1">EGII</strain>
    </source>
</reference>
<gene>
    <name evidence="1" type="ORF">CCAP1982_LOCUS21742</name>
</gene>
<sequence>MNGPIAAMNNTLASFELSSSSRSIFCYVSTLVCASASISFPTPHPSACLSPSSLTASSVAWVDASKRIKRENLRLSSPIVAIHSFLLFNLWSTRGGARRYSGGHGTLEWSLARGQHHQSH</sequence>
<proteinExistence type="predicted"/>
<dbReference type="EMBL" id="CAJHJT010000056">
    <property type="protein sequence ID" value="CAD7013704.1"/>
    <property type="molecule type" value="Genomic_DNA"/>
</dbReference>
<comment type="caution">
    <text evidence="1">The sequence shown here is derived from an EMBL/GenBank/DDBJ whole genome shotgun (WGS) entry which is preliminary data.</text>
</comment>
<keyword evidence="2" id="KW-1185">Reference proteome</keyword>
<evidence type="ECO:0000313" key="2">
    <source>
        <dbReference type="Proteomes" id="UP000606786"/>
    </source>
</evidence>
<protein>
    <submittedName>
        <fullName evidence="1">(Mediterranean fruit fly) hypothetical protein</fullName>
    </submittedName>
</protein>
<evidence type="ECO:0000313" key="1">
    <source>
        <dbReference type="EMBL" id="CAD7013704.1"/>
    </source>
</evidence>